<dbReference type="AlphaFoldDB" id="K9FWZ5"/>
<accession>K9FWZ5</accession>
<feature type="transmembrane region" description="Helical" evidence="1">
    <location>
        <begin position="12"/>
        <end position="34"/>
    </location>
</feature>
<reference evidence="3" key="1">
    <citation type="journal article" date="2012" name="BMC Genomics">
        <title>Genome sequence of the necrotrophic fungus Penicillium digitatum, the main postharvest pathogen of citrus.</title>
        <authorList>
            <person name="Marcet-Houben M."/>
            <person name="Ballester A.-R."/>
            <person name="de la Fuente B."/>
            <person name="Harries E."/>
            <person name="Marcos J.F."/>
            <person name="Gonzalez-Candelas L."/>
            <person name="Gabaldon T."/>
        </authorList>
    </citation>
    <scope>NUCLEOTIDE SEQUENCE [LARGE SCALE GENOMIC DNA]</scope>
    <source>
        <strain evidence="3">Pd1 / CECT 20795</strain>
    </source>
</reference>
<evidence type="ECO:0000256" key="1">
    <source>
        <dbReference type="SAM" id="Phobius"/>
    </source>
</evidence>
<dbReference type="EMBL" id="AKCU01000330">
    <property type="protein sequence ID" value="EKV13644.1"/>
    <property type="molecule type" value="Genomic_DNA"/>
</dbReference>
<protein>
    <submittedName>
        <fullName evidence="2">Uncharacterized protein</fullName>
    </submittedName>
</protein>
<evidence type="ECO:0000313" key="3">
    <source>
        <dbReference type="Proteomes" id="UP000009886"/>
    </source>
</evidence>
<evidence type="ECO:0000313" key="2">
    <source>
        <dbReference type="EMBL" id="EKV13644.1"/>
    </source>
</evidence>
<comment type="caution">
    <text evidence="2">The sequence shown here is derived from an EMBL/GenBank/DDBJ whole genome shotgun (WGS) entry which is preliminary data.</text>
</comment>
<sequence>MGLRPGNCSPHIYMDATVYFTIFCCIWLVFFFFFKKFFTQISF</sequence>
<dbReference type="HOGENOM" id="CLU_218495_0_0_1"/>
<dbReference type="KEGG" id="pdp:PDIP_47440"/>
<proteinExistence type="predicted"/>
<keyword evidence="1" id="KW-1133">Transmembrane helix</keyword>
<keyword evidence="1" id="KW-0812">Transmembrane</keyword>
<keyword evidence="1" id="KW-0472">Membrane</keyword>
<dbReference type="Proteomes" id="UP000009886">
    <property type="component" value="Unassembled WGS sequence"/>
</dbReference>
<organism evidence="2 3">
    <name type="scientific">Penicillium digitatum (strain Pd1 / CECT 20795)</name>
    <name type="common">Green mold</name>
    <dbReference type="NCBI Taxonomy" id="1170230"/>
    <lineage>
        <taxon>Eukaryota</taxon>
        <taxon>Fungi</taxon>
        <taxon>Dikarya</taxon>
        <taxon>Ascomycota</taxon>
        <taxon>Pezizomycotina</taxon>
        <taxon>Eurotiomycetes</taxon>
        <taxon>Eurotiomycetidae</taxon>
        <taxon>Eurotiales</taxon>
        <taxon>Aspergillaceae</taxon>
        <taxon>Penicillium</taxon>
    </lineage>
</organism>
<gene>
    <name evidence="2" type="ORF">PDIP_47440</name>
</gene>
<name>K9FWZ5_PEND1</name>
<dbReference type="VEuPathDB" id="FungiDB:PDIP_47440"/>